<sequence>MQPPNRSQLTLFLLVVSPGAVITAVCGFYVFQDWAALSRTFHTFETLSAGKSDLRSVFVAESMQNVYRINCFAEGVGALLGAVIMAIGIVGMCLCGRPQSGVTHAER</sequence>
<dbReference type="OrthoDB" id="466034at2"/>
<dbReference type="RefSeq" id="WP_119323980.1">
    <property type="nucleotide sequence ID" value="NZ_AP025739.1"/>
</dbReference>
<dbReference type="EMBL" id="AP025739">
    <property type="protein sequence ID" value="BDI28520.1"/>
    <property type="molecule type" value="Genomic_DNA"/>
</dbReference>
<accession>A0A402D3A4</accession>
<dbReference type="Proteomes" id="UP000287394">
    <property type="component" value="Chromosome"/>
</dbReference>
<evidence type="ECO:0000313" key="1">
    <source>
        <dbReference type="EMBL" id="BDI28520.1"/>
    </source>
</evidence>
<proteinExistence type="predicted"/>
<dbReference type="KEGG" id="ccot:CCAX7_005710"/>
<dbReference type="AlphaFoldDB" id="A0A402D3A4"/>
<keyword evidence="2" id="KW-1185">Reference proteome</keyword>
<organism evidence="1 2">
    <name type="scientific">Capsulimonas corticalis</name>
    <dbReference type="NCBI Taxonomy" id="2219043"/>
    <lineage>
        <taxon>Bacteria</taxon>
        <taxon>Bacillati</taxon>
        <taxon>Armatimonadota</taxon>
        <taxon>Armatimonadia</taxon>
        <taxon>Capsulimonadales</taxon>
        <taxon>Capsulimonadaceae</taxon>
        <taxon>Capsulimonas</taxon>
    </lineage>
</organism>
<protein>
    <submittedName>
        <fullName evidence="1">Uncharacterized protein</fullName>
    </submittedName>
</protein>
<name>A0A402D3A4_9BACT</name>
<evidence type="ECO:0000313" key="2">
    <source>
        <dbReference type="Proteomes" id="UP000287394"/>
    </source>
</evidence>
<reference evidence="1 2" key="1">
    <citation type="journal article" date="2019" name="Int. J. Syst. Evol. Microbiol.">
        <title>Capsulimonas corticalis gen. nov., sp. nov., an aerobic capsulated bacterium, of a novel bacterial order, Capsulimonadales ord. nov., of the class Armatimonadia of the phylum Armatimonadetes.</title>
        <authorList>
            <person name="Li J."/>
            <person name="Kudo C."/>
            <person name="Tonouchi A."/>
        </authorList>
    </citation>
    <scope>NUCLEOTIDE SEQUENCE [LARGE SCALE GENOMIC DNA]</scope>
    <source>
        <strain evidence="1 2">AX-7</strain>
    </source>
</reference>
<gene>
    <name evidence="1" type="ORF">CCAX7_005710</name>
</gene>